<dbReference type="Gene3D" id="3.40.50.300">
    <property type="entry name" value="P-loop containing nucleotide triphosphate hydrolases"/>
    <property type="match status" value="1"/>
</dbReference>
<name>A0A8W8IFP2_MAGGI</name>
<dbReference type="PANTHER" id="PTHR10285">
    <property type="entry name" value="URIDINE KINASE"/>
    <property type="match status" value="1"/>
</dbReference>
<organism evidence="1 2">
    <name type="scientific">Magallana gigas</name>
    <name type="common">Pacific oyster</name>
    <name type="synonym">Crassostrea gigas</name>
    <dbReference type="NCBI Taxonomy" id="29159"/>
    <lineage>
        <taxon>Eukaryota</taxon>
        <taxon>Metazoa</taxon>
        <taxon>Spiralia</taxon>
        <taxon>Lophotrochozoa</taxon>
        <taxon>Mollusca</taxon>
        <taxon>Bivalvia</taxon>
        <taxon>Autobranchia</taxon>
        <taxon>Pteriomorphia</taxon>
        <taxon>Ostreida</taxon>
        <taxon>Ostreoidea</taxon>
        <taxon>Ostreidae</taxon>
        <taxon>Magallana</taxon>
    </lineage>
</organism>
<reference evidence="1" key="1">
    <citation type="submission" date="2022-08" db="UniProtKB">
        <authorList>
            <consortium name="EnsemblMetazoa"/>
        </authorList>
    </citation>
    <scope>IDENTIFICATION</scope>
    <source>
        <strain evidence="1">05x7-T-G4-1.051#20</strain>
    </source>
</reference>
<evidence type="ECO:0000313" key="1">
    <source>
        <dbReference type="EnsemblMetazoa" id="G13690.5:cds"/>
    </source>
</evidence>
<evidence type="ECO:0008006" key="3">
    <source>
        <dbReference type="Google" id="ProtNLM"/>
    </source>
</evidence>
<dbReference type="AlphaFoldDB" id="A0A8W8IFP2"/>
<keyword evidence="2" id="KW-1185">Reference proteome</keyword>
<proteinExistence type="predicted"/>
<dbReference type="Proteomes" id="UP000005408">
    <property type="component" value="Unassembled WGS sequence"/>
</dbReference>
<dbReference type="SUPFAM" id="SSF52540">
    <property type="entry name" value="P-loop containing nucleoside triphosphate hydrolases"/>
    <property type="match status" value="1"/>
</dbReference>
<dbReference type="InterPro" id="IPR027417">
    <property type="entry name" value="P-loop_NTPase"/>
</dbReference>
<sequence>MADANINNREPNLENVQNQLHETTLSNAETEPPPVEEEVVEREITQTDHLNKRLLSAFLDRINVGISGITNSGKTSLTNKLRAHLPGCSTICQDSYFLEPPDPRLTPIPELDHYNFDELNALDMDAMIADVQTWKDAQTSDLLGPTPSDLYNNVLILDGFRMYALRDLEQMINKKYFIRVSFDACKVRRRTRHYTPPDKPGYFEKIVWPESINHQREIQDQDDIEYLDGTANQEELCQRVLCDIQRLCRLSS</sequence>
<evidence type="ECO:0000313" key="2">
    <source>
        <dbReference type="Proteomes" id="UP000005408"/>
    </source>
</evidence>
<accession>A0A8W8IFP2</accession>
<protein>
    <recommendedName>
        <fullName evidence="3">Nicotinamide riboside kinase 1</fullName>
    </recommendedName>
</protein>
<dbReference type="EnsemblMetazoa" id="G13690.5">
    <property type="protein sequence ID" value="G13690.5:cds"/>
    <property type="gene ID" value="G13690"/>
</dbReference>